<accession>A0A9E2KB26</accession>
<organism evidence="2 3">
    <name type="scientific">Candidatus Cellulosilyticum pullistercoris</name>
    <dbReference type="NCBI Taxonomy" id="2838521"/>
    <lineage>
        <taxon>Bacteria</taxon>
        <taxon>Bacillati</taxon>
        <taxon>Bacillota</taxon>
        <taxon>Clostridia</taxon>
        <taxon>Lachnospirales</taxon>
        <taxon>Cellulosilyticaceae</taxon>
        <taxon>Cellulosilyticum</taxon>
    </lineage>
</organism>
<proteinExistence type="predicted"/>
<dbReference type="PROSITE" id="PS51257">
    <property type="entry name" value="PROKAR_LIPOPROTEIN"/>
    <property type="match status" value="1"/>
</dbReference>
<protein>
    <submittedName>
        <fullName evidence="2">GerMN domain-containing protein</fullName>
    </submittedName>
</protein>
<dbReference type="AlphaFoldDB" id="A0A9E2KB26"/>
<evidence type="ECO:0000313" key="3">
    <source>
        <dbReference type="Proteomes" id="UP000824229"/>
    </source>
</evidence>
<name>A0A9E2KB26_9FIRM</name>
<evidence type="ECO:0000259" key="1">
    <source>
        <dbReference type="SMART" id="SM00909"/>
    </source>
</evidence>
<reference evidence="2" key="1">
    <citation type="journal article" date="2021" name="PeerJ">
        <title>Extensive microbial diversity within the chicken gut microbiome revealed by metagenomics and culture.</title>
        <authorList>
            <person name="Gilroy R."/>
            <person name="Ravi A."/>
            <person name="Getino M."/>
            <person name="Pursley I."/>
            <person name="Horton D.L."/>
            <person name="Alikhan N.F."/>
            <person name="Baker D."/>
            <person name="Gharbi K."/>
            <person name="Hall N."/>
            <person name="Watson M."/>
            <person name="Adriaenssens E.M."/>
            <person name="Foster-Nyarko E."/>
            <person name="Jarju S."/>
            <person name="Secka A."/>
            <person name="Antonio M."/>
            <person name="Oren A."/>
            <person name="Chaudhuri R.R."/>
            <person name="La Ragione R."/>
            <person name="Hildebrand F."/>
            <person name="Pallen M.J."/>
        </authorList>
    </citation>
    <scope>NUCLEOTIDE SEQUENCE</scope>
    <source>
        <strain evidence="2">B5-657</strain>
    </source>
</reference>
<reference evidence="2" key="2">
    <citation type="submission" date="2021-04" db="EMBL/GenBank/DDBJ databases">
        <authorList>
            <person name="Gilroy R."/>
        </authorList>
    </citation>
    <scope>NUCLEOTIDE SEQUENCE</scope>
    <source>
        <strain evidence="2">B5-657</strain>
    </source>
</reference>
<dbReference type="InterPro" id="IPR019606">
    <property type="entry name" value="GerMN"/>
</dbReference>
<dbReference type="Pfam" id="PF10646">
    <property type="entry name" value="Germane"/>
    <property type="match status" value="2"/>
</dbReference>
<feature type="domain" description="GerMN" evidence="1">
    <location>
        <begin position="64"/>
        <end position="149"/>
    </location>
</feature>
<dbReference type="EMBL" id="JAHLFQ010000022">
    <property type="protein sequence ID" value="MBU3803397.1"/>
    <property type="molecule type" value="Genomic_DNA"/>
</dbReference>
<feature type="domain" description="GerMN" evidence="1">
    <location>
        <begin position="204"/>
        <end position="292"/>
    </location>
</feature>
<comment type="caution">
    <text evidence="2">The sequence shown here is derived from an EMBL/GenBank/DDBJ whole genome shotgun (WGS) entry which is preliminary data.</text>
</comment>
<dbReference type="SMART" id="SM00909">
    <property type="entry name" value="Germane"/>
    <property type="match status" value="2"/>
</dbReference>
<evidence type="ECO:0000313" key="2">
    <source>
        <dbReference type="EMBL" id="MBU3803397.1"/>
    </source>
</evidence>
<dbReference type="Proteomes" id="UP000824229">
    <property type="component" value="Unassembled WGS sequence"/>
</dbReference>
<sequence>MKRRGICTILFFMLLLIVFAGCETMDNKLISNKKLYFFDTTRNILVSEALPEEFTKLQDNQEKVKYIITRLKDNKSSVTTTFQAGPEMPIESQGIKDRVVTIHFSEAYNDLTAVEKIGMRASLVYSLAELDFIDGVNFYIEETPLTTATGRLVGTVYPSNINKDILDPNPATIPYTLSVYFANEEGKLVKEEHSVRVSNPNAVEKTILEELIKGPNSDTLSRTVPSDMKVNDARTTNGVCQIDISFDPKSKFFENDRDKELMVYSIVNSLTSEPQIKKVVIFVDGKSDVEFTSDIDFTDTFERSENYISEEEMHS</sequence>
<gene>
    <name evidence="2" type="ORF">H9872_01370</name>
</gene>